<dbReference type="Gene3D" id="3.90.79.10">
    <property type="entry name" value="Nucleoside Triphosphate Pyrophosphohydrolase"/>
    <property type="match status" value="1"/>
</dbReference>
<gene>
    <name evidence="4" type="ORF">Z968_11580</name>
</gene>
<name>A0A0A0I187_CLONO</name>
<dbReference type="GO" id="GO:0006753">
    <property type="term" value="P:nucleoside phosphate metabolic process"/>
    <property type="evidence" value="ECO:0007669"/>
    <property type="project" value="TreeGrafter"/>
</dbReference>
<dbReference type="PANTHER" id="PTHR11839:SF18">
    <property type="entry name" value="NUDIX HYDROLASE DOMAIN-CONTAINING PROTEIN"/>
    <property type="match status" value="1"/>
</dbReference>
<dbReference type="RefSeq" id="WP_039256154.1">
    <property type="nucleotide sequence ID" value="NZ_JENJ01000069.1"/>
</dbReference>
<accession>A0A0A0I187</accession>
<evidence type="ECO:0000313" key="5">
    <source>
        <dbReference type="Proteomes" id="UP000030012"/>
    </source>
</evidence>
<dbReference type="Pfam" id="PF00293">
    <property type="entry name" value="NUDIX"/>
    <property type="match status" value="1"/>
</dbReference>
<dbReference type="OrthoDB" id="9806150at2"/>
<dbReference type="GO" id="GO:0019693">
    <property type="term" value="P:ribose phosphate metabolic process"/>
    <property type="evidence" value="ECO:0007669"/>
    <property type="project" value="TreeGrafter"/>
</dbReference>
<dbReference type="PANTHER" id="PTHR11839">
    <property type="entry name" value="UDP/ADP-SUGAR PYROPHOSPHATASE"/>
    <property type="match status" value="1"/>
</dbReference>
<dbReference type="CDD" id="cd03424">
    <property type="entry name" value="NUDIX_ADPRase_Nudt5_UGPPase_Nudt14"/>
    <property type="match status" value="1"/>
</dbReference>
<reference evidence="4 5" key="1">
    <citation type="submission" date="2014-01" db="EMBL/GenBank/DDBJ databases">
        <title>Plasmidome dynamics in the species complex Clostridium novyi sensu lato converts strains of independent lineages into distinctly different pathogens.</title>
        <authorList>
            <person name="Skarin H."/>
            <person name="Segerman B."/>
        </authorList>
    </citation>
    <scope>NUCLEOTIDE SEQUENCE [LARGE SCALE GENOMIC DNA]</scope>
    <source>
        <strain evidence="4 5">4552</strain>
    </source>
</reference>
<dbReference type="PROSITE" id="PS51462">
    <property type="entry name" value="NUDIX"/>
    <property type="match status" value="1"/>
</dbReference>
<evidence type="ECO:0000256" key="1">
    <source>
        <dbReference type="ARBA" id="ARBA00001946"/>
    </source>
</evidence>
<dbReference type="EMBL" id="JENJ01000069">
    <property type="protein sequence ID" value="KGM94557.1"/>
    <property type="molecule type" value="Genomic_DNA"/>
</dbReference>
<dbReference type="Proteomes" id="UP000030012">
    <property type="component" value="Unassembled WGS sequence"/>
</dbReference>
<evidence type="ECO:0000256" key="2">
    <source>
        <dbReference type="ARBA" id="ARBA00022801"/>
    </source>
</evidence>
<feature type="domain" description="Nudix hydrolase" evidence="3">
    <location>
        <begin position="27"/>
        <end position="161"/>
    </location>
</feature>
<dbReference type="InterPro" id="IPR000086">
    <property type="entry name" value="NUDIX_hydrolase_dom"/>
</dbReference>
<organism evidence="4 5">
    <name type="scientific">Clostridium novyi A str. 4552</name>
    <dbReference type="NCBI Taxonomy" id="1444289"/>
    <lineage>
        <taxon>Bacteria</taxon>
        <taxon>Bacillati</taxon>
        <taxon>Bacillota</taxon>
        <taxon>Clostridia</taxon>
        <taxon>Eubacteriales</taxon>
        <taxon>Clostridiaceae</taxon>
        <taxon>Clostridium</taxon>
    </lineage>
</organism>
<dbReference type="InterPro" id="IPR015797">
    <property type="entry name" value="NUDIX_hydrolase-like_dom_sf"/>
</dbReference>
<protein>
    <submittedName>
        <fullName evidence="4">DNA mismatch repair protein MutT</fullName>
    </submittedName>
</protein>
<sequence>MEDKLVYDGWLKVYNKQIKGRKYDILKNYDAVAAIVLNEFNEILLVKQFRPAVMEETLEIPAGCLDLEGEKKETCLVRELKEETNLEVKEENVRKVLEYKPIMGFSNSNMTIFEVHINKDQIKSNSILNDDDVTEITWMPLREFENKIKEGKIFDGKTFMSYFYLKSKLENFK</sequence>
<comment type="caution">
    <text evidence="4">The sequence shown here is derived from an EMBL/GenBank/DDBJ whole genome shotgun (WGS) entry which is preliminary data.</text>
</comment>
<comment type="cofactor">
    <cofactor evidence="1">
        <name>Mg(2+)</name>
        <dbReference type="ChEBI" id="CHEBI:18420"/>
    </cofactor>
</comment>
<dbReference type="GO" id="GO:0016787">
    <property type="term" value="F:hydrolase activity"/>
    <property type="evidence" value="ECO:0007669"/>
    <property type="project" value="UniProtKB-KW"/>
</dbReference>
<evidence type="ECO:0000313" key="4">
    <source>
        <dbReference type="EMBL" id="KGM94557.1"/>
    </source>
</evidence>
<proteinExistence type="predicted"/>
<dbReference type="AlphaFoldDB" id="A0A0A0I187"/>
<evidence type="ECO:0000259" key="3">
    <source>
        <dbReference type="PROSITE" id="PS51462"/>
    </source>
</evidence>
<dbReference type="SUPFAM" id="SSF55811">
    <property type="entry name" value="Nudix"/>
    <property type="match status" value="1"/>
</dbReference>
<keyword evidence="2" id="KW-0378">Hydrolase</keyword>